<gene>
    <name evidence="3" type="ordered locus">Cfla_0195</name>
</gene>
<dbReference type="HOGENOM" id="CLU_707308_0_0_11"/>
<dbReference type="KEGG" id="cfl:Cfla_0195"/>
<feature type="region of interest" description="Disordered" evidence="1">
    <location>
        <begin position="237"/>
        <end position="291"/>
    </location>
</feature>
<dbReference type="eggNOG" id="ENOG5033XVE">
    <property type="taxonomic scope" value="Bacteria"/>
</dbReference>
<dbReference type="Proteomes" id="UP000000849">
    <property type="component" value="Chromosome"/>
</dbReference>
<feature type="compositionally biased region" description="Low complexity" evidence="1">
    <location>
        <begin position="245"/>
        <end position="258"/>
    </location>
</feature>
<evidence type="ECO:0000256" key="1">
    <source>
        <dbReference type="SAM" id="MobiDB-lite"/>
    </source>
</evidence>
<protein>
    <submittedName>
        <fullName evidence="3">Uncharacterized protein</fullName>
    </submittedName>
</protein>
<dbReference type="AlphaFoldDB" id="D5UGD1"/>
<evidence type="ECO:0000313" key="3">
    <source>
        <dbReference type="EMBL" id="ADG73114.1"/>
    </source>
</evidence>
<name>D5UGD1_CELFN</name>
<keyword evidence="2" id="KW-0812">Transmembrane</keyword>
<feature type="transmembrane region" description="Helical" evidence="2">
    <location>
        <begin position="52"/>
        <end position="72"/>
    </location>
</feature>
<keyword evidence="4" id="KW-1185">Reference proteome</keyword>
<sequence length="390" mass="41062">MNDDLVRRLRAADPAARLHLRADDAMREAIMTTDVTTDRAAQVARGRRLRRGLVSGGLATVLVGGGVAYAGVVNDWYRGGGAHDGLTCLTQWGGPEDERSGGPVLSGDLVADCRRYQEETGLAAIEDAVAFRHQGVLYVAPRGEVPADATLVAAGPDDLALQELESSLMDWVDGLGSLCLDESAAVAAARAELDRLGLDDWSVRTQASVPVGAGQEPDPGAGSCADITYAYDTADEEVVDPGLPDPVAEPADAPVPSAHPESVPSGARPKTPASTTSASAAPAPSPTAGDLEWPYGQVPRTLAVLPHSRAPRDSLREHSVPFVYDLRDLLRERVADACVELDEAERIVTEAIGDEHHWPTVVIEDGEVQCTRVDLAVGGSIQVSLRGPRG</sequence>
<dbReference type="RefSeq" id="WP_013115448.1">
    <property type="nucleotide sequence ID" value="NC_014151.1"/>
</dbReference>
<keyword evidence="2" id="KW-0472">Membrane</keyword>
<reference evidence="3 4" key="1">
    <citation type="journal article" date="2010" name="Stand. Genomic Sci.">
        <title>Complete genome sequence of Cellulomonas flavigena type strain (134).</title>
        <authorList>
            <person name="Abt B."/>
            <person name="Foster B."/>
            <person name="Lapidus A."/>
            <person name="Clum A."/>
            <person name="Sun H."/>
            <person name="Pukall R."/>
            <person name="Lucas S."/>
            <person name="Glavina Del Rio T."/>
            <person name="Nolan M."/>
            <person name="Tice H."/>
            <person name="Cheng J.F."/>
            <person name="Pitluck S."/>
            <person name="Liolios K."/>
            <person name="Ivanova N."/>
            <person name="Mavromatis K."/>
            <person name="Ovchinnikova G."/>
            <person name="Pati A."/>
            <person name="Goodwin L."/>
            <person name="Chen A."/>
            <person name="Palaniappan K."/>
            <person name="Land M."/>
            <person name="Hauser L."/>
            <person name="Chang Y.J."/>
            <person name="Jeffries C.D."/>
            <person name="Rohde M."/>
            <person name="Goker M."/>
            <person name="Woyke T."/>
            <person name="Bristow J."/>
            <person name="Eisen J.A."/>
            <person name="Markowitz V."/>
            <person name="Hugenholtz P."/>
            <person name="Kyrpides N.C."/>
            <person name="Klenk H.P."/>
        </authorList>
    </citation>
    <scope>NUCLEOTIDE SEQUENCE [LARGE SCALE GENOMIC DNA]</scope>
    <source>
        <strain evidence="4">ATCC 482 / DSM 20109 / BCRC 11376 / JCM 18109 / NBRC 3775 / NCIMB 8073 / NRS 134</strain>
    </source>
</reference>
<feature type="compositionally biased region" description="Low complexity" evidence="1">
    <location>
        <begin position="271"/>
        <end position="288"/>
    </location>
</feature>
<dbReference type="STRING" id="446466.Cfla_0195"/>
<dbReference type="EMBL" id="CP001964">
    <property type="protein sequence ID" value="ADG73114.1"/>
    <property type="molecule type" value="Genomic_DNA"/>
</dbReference>
<organism evidence="3 4">
    <name type="scientific">Cellulomonas flavigena (strain ATCC 482 / DSM 20109 / BCRC 11376 / JCM 18109 / NBRC 3775 / NCIMB 8073 / NRS 134)</name>
    <dbReference type="NCBI Taxonomy" id="446466"/>
    <lineage>
        <taxon>Bacteria</taxon>
        <taxon>Bacillati</taxon>
        <taxon>Actinomycetota</taxon>
        <taxon>Actinomycetes</taxon>
        <taxon>Micrococcales</taxon>
        <taxon>Cellulomonadaceae</taxon>
        <taxon>Cellulomonas</taxon>
    </lineage>
</organism>
<evidence type="ECO:0000256" key="2">
    <source>
        <dbReference type="SAM" id="Phobius"/>
    </source>
</evidence>
<proteinExistence type="predicted"/>
<keyword evidence="2" id="KW-1133">Transmembrane helix</keyword>
<accession>D5UGD1</accession>
<evidence type="ECO:0000313" key="4">
    <source>
        <dbReference type="Proteomes" id="UP000000849"/>
    </source>
</evidence>
<dbReference type="OrthoDB" id="4825641at2"/>